<dbReference type="EMBL" id="BART01003342">
    <property type="protein sequence ID" value="GAG55509.1"/>
    <property type="molecule type" value="Genomic_DNA"/>
</dbReference>
<gene>
    <name evidence="1" type="ORF">S01H4_09317</name>
</gene>
<sequence length="75" mass="8975">MPVFFAFSDESGKYKKERTDKFILKNPYYCRSVVLLEAGDWIKLKDEFYRLKKILENIFAAEEKNYRVSVDAKLK</sequence>
<protein>
    <recommendedName>
        <fullName evidence="2">DUF3800 domain-containing protein</fullName>
    </recommendedName>
</protein>
<dbReference type="AlphaFoldDB" id="X0YHM5"/>
<comment type="caution">
    <text evidence="1">The sequence shown here is derived from an EMBL/GenBank/DDBJ whole genome shotgun (WGS) entry which is preliminary data.</text>
</comment>
<name>X0YHM5_9ZZZZ</name>
<organism evidence="1">
    <name type="scientific">marine sediment metagenome</name>
    <dbReference type="NCBI Taxonomy" id="412755"/>
    <lineage>
        <taxon>unclassified sequences</taxon>
        <taxon>metagenomes</taxon>
        <taxon>ecological metagenomes</taxon>
    </lineage>
</organism>
<accession>X0YHM5</accession>
<evidence type="ECO:0000313" key="1">
    <source>
        <dbReference type="EMBL" id="GAG55509.1"/>
    </source>
</evidence>
<reference evidence="1" key="1">
    <citation type="journal article" date="2014" name="Front. Microbiol.">
        <title>High frequency of phylogenetically diverse reductive dehalogenase-homologous genes in deep subseafloor sedimentary metagenomes.</title>
        <authorList>
            <person name="Kawai M."/>
            <person name="Futagami T."/>
            <person name="Toyoda A."/>
            <person name="Takaki Y."/>
            <person name="Nishi S."/>
            <person name="Hori S."/>
            <person name="Arai W."/>
            <person name="Tsubouchi T."/>
            <person name="Morono Y."/>
            <person name="Uchiyama I."/>
            <person name="Ito T."/>
            <person name="Fujiyama A."/>
            <person name="Inagaki F."/>
            <person name="Takami H."/>
        </authorList>
    </citation>
    <scope>NUCLEOTIDE SEQUENCE</scope>
    <source>
        <strain evidence="1">Expedition CK06-06</strain>
    </source>
</reference>
<proteinExistence type="predicted"/>
<evidence type="ECO:0008006" key="2">
    <source>
        <dbReference type="Google" id="ProtNLM"/>
    </source>
</evidence>